<keyword evidence="4" id="KW-1185">Reference proteome</keyword>
<proteinExistence type="predicted"/>
<dbReference type="PANTHER" id="PTHR46401">
    <property type="entry name" value="GLYCOSYLTRANSFERASE WBBK-RELATED"/>
    <property type="match status" value="1"/>
</dbReference>
<sequence>MEICFCSSIFDMNYYDLLQKDSKVPLSLADHNLNSSIIHGLDDNLLRPITLINTIPIPTYPNYPKILIRQQKWSHTEQSEDVHTGYINLPIFKQFSKAITTFTSLGKWIRGHSDKDLVIFVYDAHPYLCIPILLQKKLHPRVKTVIIAPDVPTTVASFVGRGRWKQVHEMYSHLKLWLEKRFDMYILTTKYMVDKLGIGDKPYVVVEGIYGGDKQDQHAVHSEDEKKIIFYSGALREAYGIKNLVEAVCGIDDSAYELWICGAGELASYVEDMAKKTKRVKYYGFVNGEKIAELQQQSTVLVNPRQNSGEYTKYSFPSKTMEYLASGKPVIGYRLDGFPEEYGDYIHYVPDNTVEALRAKIVEICSLNVQTRQNIGSISRKFILEQKTPKAQCGKIVKMLGAENNK</sequence>
<protein>
    <submittedName>
        <fullName evidence="3">Glycosyltransferase</fullName>
    </submittedName>
</protein>
<evidence type="ECO:0000256" key="1">
    <source>
        <dbReference type="ARBA" id="ARBA00022679"/>
    </source>
</evidence>
<dbReference type="AlphaFoldDB" id="A0A926D6M7"/>
<name>A0A926D6M7_9FIRM</name>
<dbReference type="RefSeq" id="WP_249317478.1">
    <property type="nucleotide sequence ID" value="NZ_JACRSR010000007.1"/>
</dbReference>
<feature type="domain" description="Glycosyl transferase family 1" evidence="2">
    <location>
        <begin position="214"/>
        <end position="381"/>
    </location>
</feature>
<dbReference type="GO" id="GO:0009103">
    <property type="term" value="P:lipopolysaccharide biosynthetic process"/>
    <property type="evidence" value="ECO:0007669"/>
    <property type="project" value="TreeGrafter"/>
</dbReference>
<accession>A0A926D6M7</accession>
<dbReference type="PANTHER" id="PTHR46401:SF2">
    <property type="entry name" value="GLYCOSYLTRANSFERASE WBBK-RELATED"/>
    <property type="match status" value="1"/>
</dbReference>
<dbReference type="SUPFAM" id="SSF53756">
    <property type="entry name" value="UDP-Glycosyltransferase/glycogen phosphorylase"/>
    <property type="match status" value="1"/>
</dbReference>
<dbReference type="Proteomes" id="UP000623172">
    <property type="component" value="Unassembled WGS sequence"/>
</dbReference>
<dbReference type="Gene3D" id="3.40.50.2000">
    <property type="entry name" value="Glycogen Phosphorylase B"/>
    <property type="match status" value="2"/>
</dbReference>
<organism evidence="3 4">
    <name type="scientific">Gehongia tenuis</name>
    <dbReference type="NCBI Taxonomy" id="2763655"/>
    <lineage>
        <taxon>Bacteria</taxon>
        <taxon>Bacillati</taxon>
        <taxon>Bacillota</taxon>
        <taxon>Clostridia</taxon>
        <taxon>Christensenellales</taxon>
        <taxon>Christensenellaceae</taxon>
        <taxon>Gehongia</taxon>
    </lineage>
</organism>
<comment type="caution">
    <text evidence="3">The sequence shown here is derived from an EMBL/GenBank/DDBJ whole genome shotgun (WGS) entry which is preliminary data.</text>
</comment>
<reference evidence="3" key="1">
    <citation type="submission" date="2020-08" db="EMBL/GenBank/DDBJ databases">
        <title>Genome public.</title>
        <authorList>
            <person name="Liu C."/>
            <person name="Sun Q."/>
        </authorList>
    </citation>
    <scope>NUCLEOTIDE SEQUENCE</scope>
    <source>
        <strain evidence="3">NSJ-53</strain>
    </source>
</reference>
<keyword evidence="1" id="KW-0808">Transferase</keyword>
<evidence type="ECO:0000259" key="2">
    <source>
        <dbReference type="Pfam" id="PF00534"/>
    </source>
</evidence>
<dbReference type="Pfam" id="PF00534">
    <property type="entry name" value="Glycos_transf_1"/>
    <property type="match status" value="1"/>
</dbReference>
<evidence type="ECO:0000313" key="4">
    <source>
        <dbReference type="Proteomes" id="UP000623172"/>
    </source>
</evidence>
<dbReference type="EMBL" id="JACRSR010000007">
    <property type="protein sequence ID" value="MBC8532359.1"/>
    <property type="molecule type" value="Genomic_DNA"/>
</dbReference>
<dbReference type="GO" id="GO:0016757">
    <property type="term" value="F:glycosyltransferase activity"/>
    <property type="evidence" value="ECO:0007669"/>
    <property type="project" value="InterPro"/>
</dbReference>
<evidence type="ECO:0000313" key="3">
    <source>
        <dbReference type="EMBL" id="MBC8532359.1"/>
    </source>
</evidence>
<gene>
    <name evidence="3" type="ORF">H8696_10965</name>
</gene>
<dbReference type="InterPro" id="IPR001296">
    <property type="entry name" value="Glyco_trans_1"/>
</dbReference>